<dbReference type="AlphaFoldDB" id="A0A3M2MDI7"/>
<dbReference type="RefSeq" id="WP_122192431.1">
    <property type="nucleotide sequence ID" value="NZ_JBHSKC010000016.1"/>
</dbReference>
<accession>A0A3M2MDI7</accession>
<feature type="compositionally biased region" description="Basic and acidic residues" evidence="1">
    <location>
        <begin position="13"/>
        <end position="22"/>
    </location>
</feature>
<dbReference type="OrthoDB" id="8549922at2"/>
<organism evidence="2 3">
    <name type="scientific">Actinomadura harenae</name>
    <dbReference type="NCBI Taxonomy" id="2483351"/>
    <lineage>
        <taxon>Bacteria</taxon>
        <taxon>Bacillati</taxon>
        <taxon>Actinomycetota</taxon>
        <taxon>Actinomycetes</taxon>
        <taxon>Streptosporangiales</taxon>
        <taxon>Thermomonosporaceae</taxon>
        <taxon>Actinomadura</taxon>
    </lineage>
</organism>
<keyword evidence="3" id="KW-1185">Reference proteome</keyword>
<sequence>MARRKTPTPWGLPHKDEERERSITAPLPDSADERWHAAHLIRRRYRRPESWLECLDLGDVPAKPDGWCNCPEVLGAR</sequence>
<evidence type="ECO:0000256" key="1">
    <source>
        <dbReference type="SAM" id="MobiDB-lite"/>
    </source>
</evidence>
<proteinExistence type="predicted"/>
<gene>
    <name evidence="2" type="ORF">EBO15_01380</name>
</gene>
<protein>
    <submittedName>
        <fullName evidence="2">Uncharacterized protein</fullName>
    </submittedName>
</protein>
<dbReference type="Proteomes" id="UP000282674">
    <property type="component" value="Unassembled WGS sequence"/>
</dbReference>
<evidence type="ECO:0000313" key="3">
    <source>
        <dbReference type="Proteomes" id="UP000282674"/>
    </source>
</evidence>
<evidence type="ECO:0000313" key="2">
    <source>
        <dbReference type="EMBL" id="RMI47581.1"/>
    </source>
</evidence>
<dbReference type="EMBL" id="RFFG01000002">
    <property type="protein sequence ID" value="RMI47581.1"/>
    <property type="molecule type" value="Genomic_DNA"/>
</dbReference>
<name>A0A3M2MDI7_9ACTN</name>
<feature type="region of interest" description="Disordered" evidence="1">
    <location>
        <begin position="1"/>
        <end position="29"/>
    </location>
</feature>
<comment type="caution">
    <text evidence="2">The sequence shown here is derived from an EMBL/GenBank/DDBJ whole genome shotgun (WGS) entry which is preliminary data.</text>
</comment>
<reference evidence="2 3" key="1">
    <citation type="submission" date="2018-10" db="EMBL/GenBank/DDBJ databases">
        <title>Isolation from soil.</title>
        <authorList>
            <person name="Hu J."/>
        </authorList>
    </citation>
    <scope>NUCLEOTIDE SEQUENCE [LARGE SCALE GENOMIC DNA]</scope>
    <source>
        <strain evidence="2 3">NEAU-Ht49</strain>
    </source>
</reference>